<dbReference type="RefSeq" id="XP_068356142.1">
    <property type="nucleotide sequence ID" value="XM_068506935.1"/>
</dbReference>
<gene>
    <name evidence="3" type="ORF">TRFO_29713</name>
</gene>
<proteinExistence type="predicted"/>
<dbReference type="AlphaFoldDB" id="A0A1J4JZT6"/>
<comment type="caution">
    <text evidence="3">The sequence shown here is derived from an EMBL/GenBank/DDBJ whole genome shotgun (WGS) entry which is preliminary data.</text>
</comment>
<dbReference type="SMART" id="SM00717">
    <property type="entry name" value="SANT"/>
    <property type="match status" value="2"/>
</dbReference>
<dbReference type="InterPro" id="IPR001005">
    <property type="entry name" value="SANT/Myb"/>
</dbReference>
<dbReference type="VEuPathDB" id="TrichDB:TRFO_29713"/>
<dbReference type="EMBL" id="MLAK01000844">
    <property type="protein sequence ID" value="OHT03006.1"/>
    <property type="molecule type" value="Genomic_DNA"/>
</dbReference>
<dbReference type="PANTHER" id="PTHR45614:SF69">
    <property type="entry name" value="CHROMOSOME UNDETERMINED SCAFFOLD_38, WHOLE GENOME SHOTGUN SEQUENCE"/>
    <property type="match status" value="1"/>
</dbReference>
<feature type="domain" description="Myb-like" evidence="1">
    <location>
        <begin position="1"/>
        <end position="51"/>
    </location>
</feature>
<accession>A0A1J4JZT6</accession>
<dbReference type="PANTHER" id="PTHR45614">
    <property type="entry name" value="MYB PROTEIN-RELATED"/>
    <property type="match status" value="1"/>
</dbReference>
<dbReference type="GO" id="GO:0000981">
    <property type="term" value="F:DNA-binding transcription factor activity, RNA polymerase II-specific"/>
    <property type="evidence" value="ECO:0007669"/>
    <property type="project" value="TreeGrafter"/>
</dbReference>
<name>A0A1J4JZT6_9EUKA</name>
<feature type="domain" description="Myb-like" evidence="1">
    <location>
        <begin position="52"/>
        <end position="102"/>
    </location>
</feature>
<dbReference type="InterPro" id="IPR050560">
    <property type="entry name" value="MYB_TF"/>
</dbReference>
<dbReference type="InterPro" id="IPR009057">
    <property type="entry name" value="Homeodomain-like_sf"/>
</dbReference>
<evidence type="ECO:0000313" key="3">
    <source>
        <dbReference type="EMBL" id="OHT03006.1"/>
    </source>
</evidence>
<dbReference type="OrthoDB" id="2143914at2759"/>
<dbReference type="GeneID" id="94841639"/>
<protein>
    <submittedName>
        <fullName evidence="3">Myb-like DNA-binding domain containing protein</fullName>
    </submittedName>
</protein>
<keyword evidence="4" id="KW-1185">Reference proteome</keyword>
<dbReference type="PROSITE" id="PS50090">
    <property type="entry name" value="MYB_LIKE"/>
    <property type="match status" value="2"/>
</dbReference>
<feature type="domain" description="HTH myb-type" evidence="2">
    <location>
        <begin position="1"/>
        <end position="55"/>
    </location>
</feature>
<dbReference type="Pfam" id="PF13921">
    <property type="entry name" value="Myb_DNA-bind_6"/>
    <property type="match status" value="1"/>
</dbReference>
<dbReference type="InterPro" id="IPR017930">
    <property type="entry name" value="Myb_dom"/>
</dbReference>
<dbReference type="CDD" id="cd00167">
    <property type="entry name" value="SANT"/>
    <property type="match status" value="2"/>
</dbReference>
<sequence>MEKATRRKFSYEEDNIIKEYTQKYGEDWEAISIQLVNRTPKQCHDQYNNYLREDLTSKPWTLEEDAMLIKLRKEIGPKWVKMTMFLQGRSGNDIKNRWHKHLVDREPMRNVALNQPSKCPSCLTEETPNNNTSKFQEFLDQEDWNWDVGFNETDHSFLFSFYDIFSFYS</sequence>
<reference evidence="3" key="1">
    <citation type="submission" date="2016-10" db="EMBL/GenBank/DDBJ databases">
        <authorList>
            <person name="Benchimol M."/>
            <person name="Almeida L.G."/>
            <person name="Vasconcelos A.T."/>
            <person name="Perreira-Neves A."/>
            <person name="Rosa I.A."/>
            <person name="Tasca T."/>
            <person name="Bogo M.R."/>
            <person name="de Souza W."/>
        </authorList>
    </citation>
    <scope>NUCLEOTIDE SEQUENCE [LARGE SCALE GENOMIC DNA]</scope>
    <source>
        <strain evidence="3">K</strain>
    </source>
</reference>
<evidence type="ECO:0000259" key="1">
    <source>
        <dbReference type="PROSITE" id="PS50090"/>
    </source>
</evidence>
<dbReference type="Proteomes" id="UP000179807">
    <property type="component" value="Unassembled WGS sequence"/>
</dbReference>
<dbReference type="GO" id="GO:0000978">
    <property type="term" value="F:RNA polymerase II cis-regulatory region sequence-specific DNA binding"/>
    <property type="evidence" value="ECO:0007669"/>
    <property type="project" value="TreeGrafter"/>
</dbReference>
<organism evidence="3 4">
    <name type="scientific">Tritrichomonas foetus</name>
    <dbReference type="NCBI Taxonomy" id="1144522"/>
    <lineage>
        <taxon>Eukaryota</taxon>
        <taxon>Metamonada</taxon>
        <taxon>Parabasalia</taxon>
        <taxon>Tritrichomonadida</taxon>
        <taxon>Tritrichomonadidae</taxon>
        <taxon>Tritrichomonas</taxon>
    </lineage>
</organism>
<dbReference type="Gene3D" id="1.10.10.60">
    <property type="entry name" value="Homeodomain-like"/>
    <property type="match status" value="2"/>
</dbReference>
<dbReference type="PROSITE" id="PS51294">
    <property type="entry name" value="HTH_MYB"/>
    <property type="match status" value="2"/>
</dbReference>
<feature type="domain" description="HTH myb-type" evidence="2">
    <location>
        <begin position="59"/>
        <end position="106"/>
    </location>
</feature>
<dbReference type="SUPFAM" id="SSF46689">
    <property type="entry name" value="Homeodomain-like"/>
    <property type="match status" value="1"/>
</dbReference>
<dbReference type="GO" id="GO:0005634">
    <property type="term" value="C:nucleus"/>
    <property type="evidence" value="ECO:0007669"/>
    <property type="project" value="TreeGrafter"/>
</dbReference>
<evidence type="ECO:0000259" key="2">
    <source>
        <dbReference type="PROSITE" id="PS51294"/>
    </source>
</evidence>
<evidence type="ECO:0000313" key="4">
    <source>
        <dbReference type="Proteomes" id="UP000179807"/>
    </source>
</evidence>